<protein>
    <submittedName>
        <fullName evidence="1">Uncharacterized protein</fullName>
    </submittedName>
</protein>
<sequence length="99" mass="11783">MYGAETWIITTTVIKNVQVFINTCLLKMLNVRWPYTISNNLLWERTNQLPDEEEIRKTLWKWIRHTLRKSSSCITRQALTLNPEGKLKKGRPKTYYIGK</sequence>
<dbReference type="EMBL" id="UZAL01027097">
    <property type="protein sequence ID" value="VDP29181.1"/>
    <property type="molecule type" value="Genomic_DNA"/>
</dbReference>
<proteinExistence type="predicted"/>
<gene>
    <name evidence="1" type="ORF">SMTD_LOCUS5554</name>
</gene>
<name>A0A3P8C8N5_9TREM</name>
<dbReference type="AlphaFoldDB" id="A0A3P8C8N5"/>
<evidence type="ECO:0000313" key="1">
    <source>
        <dbReference type="EMBL" id="VDP29181.1"/>
    </source>
</evidence>
<dbReference type="Proteomes" id="UP000269396">
    <property type="component" value="Unassembled WGS sequence"/>
</dbReference>
<organism evidence="1 2">
    <name type="scientific">Schistosoma mattheei</name>
    <dbReference type="NCBI Taxonomy" id="31246"/>
    <lineage>
        <taxon>Eukaryota</taxon>
        <taxon>Metazoa</taxon>
        <taxon>Spiralia</taxon>
        <taxon>Lophotrochozoa</taxon>
        <taxon>Platyhelminthes</taxon>
        <taxon>Trematoda</taxon>
        <taxon>Digenea</taxon>
        <taxon>Strigeidida</taxon>
        <taxon>Schistosomatoidea</taxon>
        <taxon>Schistosomatidae</taxon>
        <taxon>Schistosoma</taxon>
    </lineage>
</organism>
<accession>A0A3P8C8N5</accession>
<reference evidence="1 2" key="1">
    <citation type="submission" date="2018-11" db="EMBL/GenBank/DDBJ databases">
        <authorList>
            <consortium name="Pathogen Informatics"/>
        </authorList>
    </citation>
    <scope>NUCLEOTIDE SEQUENCE [LARGE SCALE GENOMIC DNA]</scope>
    <source>
        <strain>Denwood</strain>
        <strain evidence="2">Zambia</strain>
    </source>
</reference>
<evidence type="ECO:0000313" key="2">
    <source>
        <dbReference type="Proteomes" id="UP000269396"/>
    </source>
</evidence>
<keyword evidence="2" id="KW-1185">Reference proteome</keyword>